<gene>
    <name evidence="1" type="ORF">WJ0W_002689</name>
</gene>
<proteinExistence type="predicted"/>
<keyword evidence="1" id="KW-0378">Hydrolase</keyword>
<evidence type="ECO:0000313" key="2">
    <source>
        <dbReference type="Proteomes" id="UP001154322"/>
    </source>
</evidence>
<reference evidence="1" key="1">
    <citation type="submission" date="2022-06" db="EMBL/GenBank/DDBJ databases">
        <authorList>
            <person name="Dietemann V."/>
            <person name="Ory F."/>
            <person name="Dainat B."/>
            <person name="Oberhansli S."/>
        </authorList>
    </citation>
    <scope>NUCLEOTIDE SEQUENCE</scope>
    <source>
        <strain evidence="1">Ena-SAMPLE-TAB-26-04-2022-14:26:32:270-5432</strain>
    </source>
</reference>
<comment type="caution">
    <text evidence="1">The sequence shown here is derived from an EMBL/GenBank/DDBJ whole genome shotgun (WGS) entry which is preliminary data.</text>
</comment>
<dbReference type="InterPro" id="IPR029058">
    <property type="entry name" value="AB_hydrolase_fold"/>
</dbReference>
<dbReference type="EMBL" id="CALYLO010000003">
    <property type="protein sequence ID" value="CAH8245454.1"/>
    <property type="molecule type" value="Genomic_DNA"/>
</dbReference>
<sequence>MDEGEALYRRLAEAGVEAQCKRYLGVNHGFFQLAGISMAGRQAIQDVAAILANEPINIRLKSS</sequence>
<dbReference type="Proteomes" id="UP001154322">
    <property type="component" value="Unassembled WGS sequence"/>
</dbReference>
<dbReference type="GO" id="GO:0016787">
    <property type="term" value="F:hydrolase activity"/>
    <property type="evidence" value="ECO:0007669"/>
    <property type="project" value="UniProtKB-KW"/>
</dbReference>
<dbReference type="SUPFAM" id="SSF53474">
    <property type="entry name" value="alpha/beta-Hydrolases"/>
    <property type="match status" value="1"/>
</dbReference>
<organism evidence="1 2">
    <name type="scientific">Paenibacillus melissococcoides</name>
    <dbReference type="NCBI Taxonomy" id="2912268"/>
    <lineage>
        <taxon>Bacteria</taxon>
        <taxon>Bacillati</taxon>
        <taxon>Bacillota</taxon>
        <taxon>Bacilli</taxon>
        <taxon>Bacillales</taxon>
        <taxon>Paenibacillaceae</taxon>
        <taxon>Paenibacillus</taxon>
    </lineage>
</organism>
<evidence type="ECO:0000313" key="1">
    <source>
        <dbReference type="EMBL" id="CAH8245454.1"/>
    </source>
</evidence>
<name>A0ABN8U300_9BACL</name>
<accession>A0ABN8U300</accession>
<keyword evidence="2" id="KW-1185">Reference proteome</keyword>
<protein>
    <submittedName>
        <fullName evidence="1">Alpha/beta hydrolase</fullName>
    </submittedName>
</protein>
<dbReference type="Gene3D" id="3.40.50.1820">
    <property type="entry name" value="alpha/beta hydrolase"/>
    <property type="match status" value="1"/>
</dbReference>